<evidence type="ECO:0000256" key="2">
    <source>
        <dbReference type="ARBA" id="ARBA00023315"/>
    </source>
</evidence>
<dbReference type="GO" id="GO:0008374">
    <property type="term" value="F:O-acyltransferase activity"/>
    <property type="evidence" value="ECO:0007669"/>
    <property type="project" value="InterPro"/>
</dbReference>
<keyword evidence="1" id="KW-0808">Transferase</keyword>
<evidence type="ECO:0000256" key="1">
    <source>
        <dbReference type="ARBA" id="ARBA00022679"/>
    </source>
</evidence>
<dbReference type="CDD" id="cd07987">
    <property type="entry name" value="LPLAT_MGAT-like"/>
    <property type="match status" value="1"/>
</dbReference>
<dbReference type="PANTHER" id="PTHR22753:SF14">
    <property type="entry name" value="MONOACYLGLYCEROL_DIACYLGLYCEROL O-ACYLTRANSFERASE"/>
    <property type="match status" value="1"/>
</dbReference>
<gene>
    <name evidence="3" type="ORF">IQ241_10960</name>
</gene>
<protein>
    <submittedName>
        <fullName evidence="3">Acyltransferase family protein</fullName>
    </submittedName>
</protein>
<dbReference type="PIRSF" id="PIRSF016753">
    <property type="entry name" value="P_lipid/glycerol_ac_tran_prd"/>
    <property type="match status" value="1"/>
</dbReference>
<dbReference type="Pfam" id="PF03982">
    <property type="entry name" value="DAGAT"/>
    <property type="match status" value="1"/>
</dbReference>
<dbReference type="PANTHER" id="PTHR22753">
    <property type="entry name" value="TRANSMEMBRANE PROTEIN 68"/>
    <property type="match status" value="1"/>
</dbReference>
<proteinExistence type="predicted"/>
<dbReference type="Proteomes" id="UP000636505">
    <property type="component" value="Unassembled WGS sequence"/>
</dbReference>
<dbReference type="GO" id="GO:0016020">
    <property type="term" value="C:membrane"/>
    <property type="evidence" value="ECO:0007669"/>
    <property type="project" value="TreeGrafter"/>
</dbReference>
<evidence type="ECO:0000313" key="4">
    <source>
        <dbReference type="Proteomes" id="UP000636505"/>
    </source>
</evidence>
<dbReference type="InterPro" id="IPR016676">
    <property type="entry name" value="P_lipid/glycerol_AcTrfase_prd"/>
</dbReference>
<dbReference type="InterPro" id="IPR007130">
    <property type="entry name" value="DAGAT"/>
</dbReference>
<dbReference type="AlphaFoldDB" id="A0A8J7APD5"/>
<reference evidence="3" key="1">
    <citation type="submission" date="2020-10" db="EMBL/GenBank/DDBJ databases">
        <authorList>
            <person name="Castelo-Branco R."/>
            <person name="Eusebio N."/>
            <person name="Adriana R."/>
            <person name="Vieira A."/>
            <person name="Brugerolle De Fraissinette N."/>
            <person name="Rezende De Castro R."/>
            <person name="Schneider M.P."/>
            <person name="Vasconcelos V."/>
            <person name="Leao P.N."/>
        </authorList>
    </citation>
    <scope>NUCLEOTIDE SEQUENCE</scope>
    <source>
        <strain evidence="3">LEGE 07310</strain>
    </source>
</reference>
<organism evidence="3 4">
    <name type="scientific">Vasconcelosia minhoensis LEGE 07310</name>
    <dbReference type="NCBI Taxonomy" id="915328"/>
    <lineage>
        <taxon>Bacteria</taxon>
        <taxon>Bacillati</taxon>
        <taxon>Cyanobacteriota</taxon>
        <taxon>Cyanophyceae</taxon>
        <taxon>Nodosilineales</taxon>
        <taxon>Cymatolegaceae</taxon>
        <taxon>Vasconcelosia</taxon>
        <taxon>Vasconcelosia minhoensis</taxon>
    </lineage>
</organism>
<dbReference type="SUPFAM" id="SSF69593">
    <property type="entry name" value="Glycerol-3-phosphate (1)-acyltransferase"/>
    <property type="match status" value="1"/>
</dbReference>
<accession>A0A8J7APD5</accession>
<evidence type="ECO:0000313" key="3">
    <source>
        <dbReference type="EMBL" id="MBE9077806.1"/>
    </source>
</evidence>
<keyword evidence="4" id="KW-1185">Reference proteome</keyword>
<name>A0A8J7APD5_9CYAN</name>
<comment type="caution">
    <text evidence="3">The sequence shown here is derived from an EMBL/GenBank/DDBJ whole genome shotgun (WGS) entry which is preliminary data.</text>
</comment>
<dbReference type="EMBL" id="JADEXG010000022">
    <property type="protein sequence ID" value="MBE9077806.1"/>
    <property type="molecule type" value="Genomic_DNA"/>
</dbReference>
<keyword evidence="2 3" id="KW-0012">Acyltransferase</keyword>
<sequence length="305" mass="34501">MGSDESRLPPLASDLRLAQRRAPLKHQLPYAKSQPWQGWTLRDRDPAVIQSFMPFYRWAYQHYFRVQTDGWENIPAAAPCLFVGSHNGGLAAPDMHMFIYDWVQRFGAERPVYGLMHPQVWSVFPRLGQVATQFGAVRSHPKMAIAALAAGASVLVYPGGAQDAFRPHAQRSRICFADRRGFIKLALRQGVPIVPTISWGAHDTLIVLEDCYAQACQLHELGLPWLFNRDPEVFPIYLGLPWGLAIGPLPNLPLPSKIYTRVGRPIYFERTGRSVLKDSDYVEACYYHVRDQMQSELDQLIADTA</sequence>